<proteinExistence type="predicted"/>
<organism evidence="3 5">
    <name type="scientific">Leptospira perolatii</name>
    <dbReference type="NCBI Taxonomy" id="2023191"/>
    <lineage>
        <taxon>Bacteria</taxon>
        <taxon>Pseudomonadati</taxon>
        <taxon>Spirochaetota</taxon>
        <taxon>Spirochaetia</taxon>
        <taxon>Leptospirales</taxon>
        <taxon>Leptospiraceae</taxon>
        <taxon>Leptospira</taxon>
    </lineage>
</organism>
<evidence type="ECO:0000313" key="2">
    <source>
        <dbReference type="EMBL" id="PJZ70875.1"/>
    </source>
</evidence>
<dbReference type="InterPro" id="IPR014922">
    <property type="entry name" value="YdhG-like"/>
</dbReference>
<evidence type="ECO:0000259" key="1">
    <source>
        <dbReference type="Pfam" id="PF08818"/>
    </source>
</evidence>
<evidence type="ECO:0000313" key="4">
    <source>
        <dbReference type="Proteomes" id="UP000231962"/>
    </source>
</evidence>
<comment type="caution">
    <text evidence="3">The sequence shown here is derived from an EMBL/GenBank/DDBJ whole genome shotgun (WGS) entry which is preliminary data.</text>
</comment>
<sequence>MKSQTILFHSVPDYIKTYPSEVQKILREVRSTITKIAPKAEEKISYHIPSYYLNGPLVSFAAYKKHIGFYPGAAAIAKFKKELSSYKSARGSVQFPIDAPMPLELIRKIVKFRLQVNSSKPTKKIAKKVLSRSNNIKKKELE</sequence>
<gene>
    <name evidence="2" type="ORF">CH360_05045</name>
    <name evidence="3" type="ORF">CH373_06315</name>
</gene>
<dbReference type="RefSeq" id="WP_100712879.1">
    <property type="nucleotide sequence ID" value="NZ_NPDY01000002.1"/>
</dbReference>
<dbReference type="EMBL" id="NPDZ01000003">
    <property type="protein sequence ID" value="PJZ73771.1"/>
    <property type="molecule type" value="Genomic_DNA"/>
</dbReference>
<accession>A0A2M9ZP53</accession>
<dbReference type="Proteomes" id="UP000231962">
    <property type="component" value="Unassembled WGS sequence"/>
</dbReference>
<evidence type="ECO:0000313" key="5">
    <source>
        <dbReference type="Proteomes" id="UP000231990"/>
    </source>
</evidence>
<dbReference type="Pfam" id="PF08818">
    <property type="entry name" value="DUF1801"/>
    <property type="match status" value="1"/>
</dbReference>
<keyword evidence="4" id="KW-1185">Reference proteome</keyword>
<protein>
    <recommendedName>
        <fullName evidence="1">YdhG-like domain-containing protein</fullName>
    </recommendedName>
</protein>
<dbReference type="AlphaFoldDB" id="A0A2M9ZP53"/>
<reference evidence="4 5" key="1">
    <citation type="submission" date="2017-07" db="EMBL/GenBank/DDBJ databases">
        <title>Leptospira spp. isolated from tropical soils.</title>
        <authorList>
            <person name="Thibeaux R."/>
            <person name="Iraola G."/>
            <person name="Ferres I."/>
            <person name="Bierque E."/>
            <person name="Girault D."/>
            <person name="Soupe-Gilbert M.-E."/>
            <person name="Picardeau M."/>
            <person name="Goarant C."/>
        </authorList>
    </citation>
    <scope>NUCLEOTIDE SEQUENCE [LARGE SCALE GENOMIC DNA]</scope>
    <source>
        <strain evidence="3 5">FH1-B-B1</strain>
        <strain evidence="2 4">FH1-B-C1</strain>
    </source>
</reference>
<dbReference type="OrthoDB" id="115213at2"/>
<feature type="domain" description="YdhG-like" evidence="1">
    <location>
        <begin position="23"/>
        <end position="113"/>
    </location>
</feature>
<dbReference type="Proteomes" id="UP000231990">
    <property type="component" value="Unassembled WGS sequence"/>
</dbReference>
<dbReference type="Gene3D" id="3.90.1150.200">
    <property type="match status" value="1"/>
</dbReference>
<dbReference type="EMBL" id="NPDY01000002">
    <property type="protein sequence ID" value="PJZ70875.1"/>
    <property type="molecule type" value="Genomic_DNA"/>
</dbReference>
<name>A0A2M9ZP53_9LEPT</name>
<evidence type="ECO:0000313" key="3">
    <source>
        <dbReference type="EMBL" id="PJZ73771.1"/>
    </source>
</evidence>
<dbReference type="SUPFAM" id="SSF159888">
    <property type="entry name" value="YdhG-like"/>
    <property type="match status" value="1"/>
</dbReference>